<evidence type="ECO:0000313" key="2">
    <source>
        <dbReference type="EMBL" id="MFC7373474.1"/>
    </source>
</evidence>
<proteinExistence type="predicted"/>
<dbReference type="SUPFAM" id="SSF56601">
    <property type="entry name" value="beta-lactamase/transpeptidase-like"/>
    <property type="match status" value="1"/>
</dbReference>
<dbReference type="EMBL" id="JBHTCP010000052">
    <property type="protein sequence ID" value="MFC7373474.1"/>
    <property type="molecule type" value="Genomic_DNA"/>
</dbReference>
<evidence type="ECO:0000259" key="1">
    <source>
        <dbReference type="Pfam" id="PF13354"/>
    </source>
</evidence>
<feature type="domain" description="Beta-lactamase class A catalytic" evidence="1">
    <location>
        <begin position="22"/>
        <end position="218"/>
    </location>
</feature>
<dbReference type="RefSeq" id="WP_379751448.1">
    <property type="nucleotide sequence ID" value="NZ_JBHTCP010000052.1"/>
</dbReference>
<dbReference type="InterPro" id="IPR045155">
    <property type="entry name" value="Beta-lactam_cat"/>
</dbReference>
<dbReference type="InterPro" id="IPR012338">
    <property type="entry name" value="Beta-lactam/transpept-like"/>
</dbReference>
<protein>
    <submittedName>
        <fullName evidence="2">Serine hydrolase</fullName>
    </submittedName>
</protein>
<reference evidence="3" key="1">
    <citation type="journal article" date="2019" name="Int. J. Syst. Evol. Microbiol.">
        <title>The Global Catalogue of Microorganisms (GCM) 10K type strain sequencing project: providing services to taxonomists for standard genome sequencing and annotation.</title>
        <authorList>
            <consortium name="The Broad Institute Genomics Platform"/>
            <consortium name="The Broad Institute Genome Sequencing Center for Infectious Disease"/>
            <person name="Wu L."/>
            <person name="Ma J."/>
        </authorList>
    </citation>
    <scope>NUCLEOTIDE SEQUENCE [LARGE SCALE GENOMIC DNA]</scope>
    <source>
        <strain evidence="3">NBRC 106396</strain>
    </source>
</reference>
<comment type="caution">
    <text evidence="2">The sequence shown here is derived from an EMBL/GenBank/DDBJ whole genome shotgun (WGS) entry which is preliminary data.</text>
</comment>
<organism evidence="2 3">
    <name type="scientific">Fictibacillus iocasae</name>
    <dbReference type="NCBI Taxonomy" id="2715437"/>
    <lineage>
        <taxon>Bacteria</taxon>
        <taxon>Bacillati</taxon>
        <taxon>Bacillota</taxon>
        <taxon>Bacilli</taxon>
        <taxon>Bacillales</taxon>
        <taxon>Fictibacillaceae</taxon>
        <taxon>Fictibacillus</taxon>
    </lineage>
</organism>
<sequence length="258" mass="29416">MKHVVQKLSEIDSEQVGLIVYSTEKQEYVCSLQGDLTVPLASSAKVAIGYAITLWVQEGILSWEDIVENISYNPEEDSKEIYPHFQYRTSLLLREAVEVMITCHDSMVADRVVQFCGGWDNVNKKIQSHYPTITVTNDPTDLENKGQLDQVFQIMLSIFNGHKVNPLLWTPIMNGLVRQKGDVEGIPAHHLNHMTGGLENIIVDIGMLGDLTHHPFIFTFGAKQLPSRYSSLDSDIAFHEVMKRLYMEYNDQHLIERR</sequence>
<gene>
    <name evidence="2" type="ORF">ACFQPF_17675</name>
</gene>
<dbReference type="Proteomes" id="UP001596549">
    <property type="component" value="Unassembled WGS sequence"/>
</dbReference>
<keyword evidence="3" id="KW-1185">Reference proteome</keyword>
<dbReference type="Gene3D" id="3.40.710.10">
    <property type="entry name" value="DD-peptidase/beta-lactamase superfamily"/>
    <property type="match status" value="1"/>
</dbReference>
<dbReference type="Pfam" id="PF13354">
    <property type="entry name" value="Beta-lactamase2"/>
    <property type="match status" value="1"/>
</dbReference>
<evidence type="ECO:0000313" key="3">
    <source>
        <dbReference type="Proteomes" id="UP001596549"/>
    </source>
</evidence>
<dbReference type="GO" id="GO:0016787">
    <property type="term" value="F:hydrolase activity"/>
    <property type="evidence" value="ECO:0007669"/>
    <property type="project" value="UniProtKB-KW"/>
</dbReference>
<name>A0ABW2NSE3_9BACL</name>
<keyword evidence="2" id="KW-0378">Hydrolase</keyword>
<accession>A0ABW2NSE3</accession>